<proteinExistence type="inferred from homology"/>
<reference evidence="11" key="3">
    <citation type="submission" date="2015-06" db="UniProtKB">
        <authorList>
            <consortium name="EnsemblMetazoa"/>
        </authorList>
    </citation>
    <scope>IDENTIFICATION</scope>
</reference>
<reference evidence="12" key="1">
    <citation type="submission" date="2012-12" db="EMBL/GenBank/DDBJ databases">
        <authorList>
            <person name="Hellsten U."/>
            <person name="Grimwood J."/>
            <person name="Chapman J.A."/>
            <person name="Shapiro H."/>
            <person name="Aerts A."/>
            <person name="Otillar R.P."/>
            <person name="Terry A.Y."/>
            <person name="Boore J.L."/>
            <person name="Simakov O."/>
            <person name="Marletaz F."/>
            <person name="Cho S.-J."/>
            <person name="Edsinger-Gonzales E."/>
            <person name="Havlak P."/>
            <person name="Kuo D.-H."/>
            <person name="Larsson T."/>
            <person name="Lv J."/>
            <person name="Arendt D."/>
            <person name="Savage R."/>
            <person name="Osoegawa K."/>
            <person name="de Jong P."/>
            <person name="Lindberg D.R."/>
            <person name="Seaver E.C."/>
            <person name="Weisblat D.A."/>
            <person name="Putnam N.H."/>
            <person name="Grigoriev I.V."/>
            <person name="Rokhsar D.S."/>
        </authorList>
    </citation>
    <scope>NUCLEOTIDE SEQUENCE</scope>
    <source>
        <strain evidence="12">I ESC-2004</strain>
    </source>
</reference>
<dbReference type="PANTHER" id="PTHR11893">
    <property type="entry name" value="INNEXIN"/>
    <property type="match status" value="1"/>
</dbReference>
<dbReference type="GO" id="GO:0034220">
    <property type="term" value="P:monoatomic ion transmembrane transport"/>
    <property type="evidence" value="ECO:0007669"/>
    <property type="project" value="UniProtKB-KW"/>
</dbReference>
<dbReference type="GO" id="GO:0005886">
    <property type="term" value="C:plasma membrane"/>
    <property type="evidence" value="ECO:0007669"/>
    <property type="project" value="UniProtKB-SubCell"/>
</dbReference>
<keyword evidence="4 9" id="KW-0812">Transmembrane</keyword>
<dbReference type="Proteomes" id="UP000014760">
    <property type="component" value="Unassembled WGS sequence"/>
</dbReference>
<protein>
    <recommendedName>
        <fullName evidence="9">Innexin</fullName>
    </recommendedName>
</protein>
<comment type="similarity">
    <text evidence="9">Belongs to the pannexin family.</text>
</comment>
<feature type="transmembrane region" description="Helical" evidence="9">
    <location>
        <begin position="200"/>
        <end position="222"/>
    </location>
</feature>
<sequence>MMDKFIKILLDLKGVKISVDDDLADRLNRQHSCCLLLMFSVVVSIRQYFGEAIHCWCPEQCASNHEKYANLYCWVEDTYYVPFFEKMPQPDEPRDQKISYYQWTPLVLMSQAVFFYAPCLLWRLLNRRSGINISRIMEAAISSQGAVYTENRDKTIRYAVLLLDRYLMAQRDSKKGCLSRFKHVLSKHCLFMCGRLYGNYLVCCYVFIKLVYVINAIAQLFLLDIVLGYDYHLFGLQALSHLVYGTPWHPSERFPRVSLCDFKIRQNTNVHRYTVQCVLPINIFNEKIFVIIWFWFLLLSITTFTSLMFWLASSLYWPSQFRFVKRQLRSMDVVTRDNATIRKFAECYLRRDGLFLMRLIAKNAGDMVATELLCGLWENFGLSREKELPPTNQCRTT</sequence>
<evidence type="ECO:0000256" key="4">
    <source>
        <dbReference type="ARBA" id="ARBA00022692"/>
    </source>
</evidence>
<evidence type="ECO:0000256" key="8">
    <source>
        <dbReference type="ARBA" id="ARBA00023303"/>
    </source>
</evidence>
<dbReference type="FunCoup" id="R7V9G1">
    <property type="interactions" value="115"/>
</dbReference>
<dbReference type="Pfam" id="PF00876">
    <property type="entry name" value="Innexin"/>
    <property type="match status" value="1"/>
</dbReference>
<evidence type="ECO:0000313" key="12">
    <source>
        <dbReference type="Proteomes" id="UP000014760"/>
    </source>
</evidence>
<feature type="transmembrane region" description="Helical" evidence="9">
    <location>
        <begin position="288"/>
        <end position="317"/>
    </location>
</feature>
<feature type="transmembrane region" description="Helical" evidence="9">
    <location>
        <begin position="103"/>
        <end position="125"/>
    </location>
</feature>
<evidence type="ECO:0000256" key="7">
    <source>
        <dbReference type="ARBA" id="ARBA00023136"/>
    </source>
</evidence>
<dbReference type="GO" id="GO:0005921">
    <property type="term" value="C:gap junction"/>
    <property type="evidence" value="ECO:0007669"/>
    <property type="project" value="UniProtKB-UniRule"/>
</dbReference>
<gene>
    <name evidence="9" type="primary">inx</name>
    <name evidence="10" type="ORF">CAPTEDRAFT_215984</name>
</gene>
<name>R7V9G1_CAPTE</name>
<dbReference type="EMBL" id="KB293995">
    <property type="protein sequence ID" value="ELU15137.1"/>
    <property type="molecule type" value="Genomic_DNA"/>
</dbReference>
<keyword evidence="3" id="KW-1003">Cell membrane</keyword>
<dbReference type="EnsemblMetazoa" id="CapteT215984">
    <property type="protein sequence ID" value="CapteP215984"/>
    <property type="gene ID" value="CapteG215984"/>
</dbReference>
<dbReference type="OrthoDB" id="5867527at2759"/>
<evidence type="ECO:0000256" key="6">
    <source>
        <dbReference type="ARBA" id="ARBA00023065"/>
    </source>
</evidence>
<dbReference type="PANTHER" id="PTHR11893:SF36">
    <property type="entry name" value="INNEXIN-5"/>
    <property type="match status" value="1"/>
</dbReference>
<keyword evidence="6 9" id="KW-0406">Ion transport</keyword>
<keyword evidence="5 9" id="KW-1133">Transmembrane helix</keyword>
<organism evidence="10">
    <name type="scientific">Capitella teleta</name>
    <name type="common">Polychaete worm</name>
    <dbReference type="NCBI Taxonomy" id="283909"/>
    <lineage>
        <taxon>Eukaryota</taxon>
        <taxon>Metazoa</taxon>
        <taxon>Spiralia</taxon>
        <taxon>Lophotrochozoa</taxon>
        <taxon>Annelida</taxon>
        <taxon>Polychaeta</taxon>
        <taxon>Sedentaria</taxon>
        <taxon>Scolecida</taxon>
        <taxon>Capitellidae</taxon>
        <taxon>Capitella</taxon>
    </lineage>
</organism>
<dbReference type="EMBL" id="AMQN01004629">
    <property type="status" value="NOT_ANNOTATED_CDS"/>
    <property type="molecule type" value="Genomic_DNA"/>
</dbReference>
<evidence type="ECO:0000313" key="10">
    <source>
        <dbReference type="EMBL" id="ELU15137.1"/>
    </source>
</evidence>
<dbReference type="InterPro" id="IPR000990">
    <property type="entry name" value="Innexin"/>
</dbReference>
<comment type="function">
    <text evidence="9">Structural component of the gap junctions.</text>
</comment>
<evidence type="ECO:0000256" key="2">
    <source>
        <dbReference type="ARBA" id="ARBA00022448"/>
    </source>
</evidence>
<reference evidence="10 12" key="2">
    <citation type="journal article" date="2013" name="Nature">
        <title>Insights into bilaterian evolution from three spiralian genomes.</title>
        <authorList>
            <person name="Simakov O."/>
            <person name="Marletaz F."/>
            <person name="Cho S.J."/>
            <person name="Edsinger-Gonzales E."/>
            <person name="Havlak P."/>
            <person name="Hellsten U."/>
            <person name="Kuo D.H."/>
            <person name="Larsson T."/>
            <person name="Lv J."/>
            <person name="Arendt D."/>
            <person name="Savage R."/>
            <person name="Osoegawa K."/>
            <person name="de Jong P."/>
            <person name="Grimwood J."/>
            <person name="Chapman J.A."/>
            <person name="Shapiro H."/>
            <person name="Aerts A."/>
            <person name="Otillar R.P."/>
            <person name="Terry A.Y."/>
            <person name="Boore J.L."/>
            <person name="Grigoriev I.V."/>
            <person name="Lindberg D.R."/>
            <person name="Seaver E.C."/>
            <person name="Weisblat D.A."/>
            <person name="Putnam N.H."/>
            <person name="Rokhsar D.S."/>
        </authorList>
    </citation>
    <scope>NUCLEOTIDE SEQUENCE</scope>
    <source>
        <strain evidence="10 12">I ESC-2004</strain>
    </source>
</reference>
<dbReference type="PROSITE" id="PS51013">
    <property type="entry name" value="PANNEXIN"/>
    <property type="match status" value="1"/>
</dbReference>
<keyword evidence="8 9" id="KW-0407">Ion channel</keyword>
<evidence type="ECO:0000256" key="3">
    <source>
        <dbReference type="ARBA" id="ARBA00022475"/>
    </source>
</evidence>
<dbReference type="AlphaFoldDB" id="R7V9G1"/>
<evidence type="ECO:0000313" key="11">
    <source>
        <dbReference type="EnsemblMetazoa" id="CapteP215984"/>
    </source>
</evidence>
<evidence type="ECO:0000256" key="1">
    <source>
        <dbReference type="ARBA" id="ARBA00004651"/>
    </source>
</evidence>
<dbReference type="OMA" id="CFVYNTY"/>
<keyword evidence="12" id="KW-1185">Reference proteome</keyword>
<dbReference type="HOGENOM" id="CLU_035763_0_1_1"/>
<dbReference type="STRING" id="283909.R7V9G1"/>
<comment type="subcellular location">
    <subcellularLocation>
        <location evidence="1 9">Cell membrane</location>
        <topology evidence="1 9">Multi-pass membrane protein</topology>
    </subcellularLocation>
</comment>
<accession>R7V9G1</accession>
<keyword evidence="7 9" id="KW-0472">Membrane</keyword>
<evidence type="ECO:0000256" key="5">
    <source>
        <dbReference type="ARBA" id="ARBA00022989"/>
    </source>
</evidence>
<keyword evidence="2 9" id="KW-0813">Transport</keyword>
<comment type="caution">
    <text evidence="9">Lacks conserved residue(s) required for the propagation of feature annotation.</text>
</comment>
<evidence type="ECO:0000256" key="9">
    <source>
        <dbReference type="RuleBase" id="RU010713"/>
    </source>
</evidence>
<dbReference type="PRINTS" id="PR01262">
    <property type="entry name" value="INNEXIN"/>
</dbReference>